<dbReference type="InterPro" id="IPR050097">
    <property type="entry name" value="Ferredoxin-NADP_redctase_2"/>
</dbReference>
<keyword evidence="2" id="KW-0274">FAD</keyword>
<keyword evidence="1" id="KW-0285">Flavoprotein</keyword>
<sequence length="306" mass="32659">MDITDVIVIGAGPAGLNAALYASRKELSVKIISNDIGGQMLLTSEIENYLGFESISGFDLADKMEAHVRKYPVEFITAAVMNLEKNEDGNFVLHLDDGNTVVGKVCIITAGKHSRTLDIPGEAKFTGRGVSYCATCDAPFYRNKTVAIVGGGDSAVQAAVELGHLCPKVYLVVRSRIKAAEIMVKRMEELPNVEALIGYVPEEVKGDKKVNALVVKRKSDGEERELAVDGVFVEAGGIPNNSYLPEDVKTNSMGEIITNKDGETNIPGLYAAGDVTDCKNKQIIIAVGEGAAAALAAHDYLLRSGK</sequence>
<keyword evidence="3" id="KW-0560">Oxidoreductase</keyword>
<name>A0A8D5A2P6_9FIRM</name>
<proteinExistence type="predicted"/>
<dbReference type="InterPro" id="IPR008255">
    <property type="entry name" value="Pyr_nucl-diS_OxRdtase_2_AS"/>
</dbReference>
<feature type="domain" description="FAD/NAD(P)-binding" evidence="6">
    <location>
        <begin position="5"/>
        <end position="290"/>
    </location>
</feature>
<evidence type="ECO:0000313" key="7">
    <source>
        <dbReference type="EMBL" id="BBK25191.1"/>
    </source>
</evidence>
<dbReference type="KEGG" id="dho:Dia5BBH33_11260"/>
<dbReference type="PROSITE" id="PS00573">
    <property type="entry name" value="PYRIDINE_REDOX_2"/>
    <property type="match status" value="1"/>
</dbReference>
<keyword evidence="4" id="KW-1015">Disulfide bond</keyword>
<dbReference type="Proteomes" id="UP000320585">
    <property type="component" value="Chromosome"/>
</dbReference>
<dbReference type="Gene3D" id="3.50.50.60">
    <property type="entry name" value="FAD/NAD(P)-binding domain"/>
    <property type="match status" value="2"/>
</dbReference>
<dbReference type="GeneID" id="92716341"/>
<keyword evidence="5" id="KW-0676">Redox-active center</keyword>
<dbReference type="InterPro" id="IPR023753">
    <property type="entry name" value="FAD/NAD-binding_dom"/>
</dbReference>
<dbReference type="PANTHER" id="PTHR48105">
    <property type="entry name" value="THIOREDOXIN REDUCTASE 1-RELATED-RELATED"/>
    <property type="match status" value="1"/>
</dbReference>
<evidence type="ECO:0000256" key="4">
    <source>
        <dbReference type="ARBA" id="ARBA00023157"/>
    </source>
</evidence>
<protein>
    <recommendedName>
        <fullName evidence="6">FAD/NAD(P)-binding domain-containing protein</fullName>
    </recommendedName>
</protein>
<dbReference type="OrthoDB" id="9806179at2"/>
<evidence type="ECO:0000256" key="5">
    <source>
        <dbReference type="ARBA" id="ARBA00023284"/>
    </source>
</evidence>
<dbReference type="EMBL" id="AP019697">
    <property type="protein sequence ID" value="BBK25191.1"/>
    <property type="molecule type" value="Genomic_DNA"/>
</dbReference>
<dbReference type="PRINTS" id="PR00469">
    <property type="entry name" value="PNDRDTASEII"/>
</dbReference>
<dbReference type="Pfam" id="PF07992">
    <property type="entry name" value="Pyr_redox_2"/>
    <property type="match status" value="1"/>
</dbReference>
<keyword evidence="8" id="KW-1185">Reference proteome</keyword>
<dbReference type="SUPFAM" id="SSF51905">
    <property type="entry name" value="FAD/NAD(P)-binding domain"/>
    <property type="match status" value="1"/>
</dbReference>
<accession>A0A8D5A2P6</accession>
<evidence type="ECO:0000256" key="1">
    <source>
        <dbReference type="ARBA" id="ARBA00022630"/>
    </source>
</evidence>
<dbReference type="PRINTS" id="PR00368">
    <property type="entry name" value="FADPNR"/>
</dbReference>
<evidence type="ECO:0000313" key="8">
    <source>
        <dbReference type="Proteomes" id="UP000320585"/>
    </source>
</evidence>
<dbReference type="InterPro" id="IPR036188">
    <property type="entry name" value="FAD/NAD-bd_sf"/>
</dbReference>
<evidence type="ECO:0000256" key="3">
    <source>
        <dbReference type="ARBA" id="ARBA00023002"/>
    </source>
</evidence>
<evidence type="ECO:0000256" key="2">
    <source>
        <dbReference type="ARBA" id="ARBA00022827"/>
    </source>
</evidence>
<dbReference type="GO" id="GO:0016668">
    <property type="term" value="F:oxidoreductase activity, acting on a sulfur group of donors, NAD(P) as acceptor"/>
    <property type="evidence" value="ECO:0007669"/>
    <property type="project" value="UniProtKB-ARBA"/>
</dbReference>
<gene>
    <name evidence="7" type="ORF">Dia5BBH33_11260</name>
</gene>
<dbReference type="AlphaFoldDB" id="A0A8D5A2P6"/>
<dbReference type="RefSeq" id="WP_108849632.1">
    <property type="nucleotide sequence ID" value="NZ_AP019697.1"/>
</dbReference>
<evidence type="ECO:0000259" key="6">
    <source>
        <dbReference type="Pfam" id="PF07992"/>
    </source>
</evidence>
<reference evidence="8" key="1">
    <citation type="submission" date="2019-05" db="EMBL/GenBank/DDBJ databases">
        <title>Complete genome sequencing of Dialister sp. strain 5BBH33.</title>
        <authorList>
            <person name="Sakamoto M."/>
            <person name="Murakami T."/>
            <person name="Mori H."/>
        </authorList>
    </citation>
    <scope>NUCLEOTIDE SEQUENCE [LARGE SCALE GENOMIC DNA]</scope>
    <source>
        <strain evidence="8">5BBH33</strain>
    </source>
</reference>
<organism evidence="7 8">
    <name type="scientific">Dialister hominis</name>
    <dbReference type="NCBI Taxonomy" id="2582419"/>
    <lineage>
        <taxon>Bacteria</taxon>
        <taxon>Bacillati</taxon>
        <taxon>Bacillota</taxon>
        <taxon>Negativicutes</taxon>
        <taxon>Veillonellales</taxon>
        <taxon>Veillonellaceae</taxon>
        <taxon>Dialister</taxon>
    </lineage>
</organism>